<sequence>MRQLLFGQFMRSAPDGFFNGKTQRLSINDQFRMIYISIVVSLLARANSKSTFFACFQKSIYDA</sequence>
<keyword evidence="2" id="KW-1185">Reference proteome</keyword>
<evidence type="ECO:0000313" key="1">
    <source>
        <dbReference type="EMBL" id="PQA86034.1"/>
    </source>
</evidence>
<dbReference type="Proteomes" id="UP000239504">
    <property type="component" value="Unassembled WGS sequence"/>
</dbReference>
<name>A0A2S7K0K8_9PROT</name>
<protein>
    <submittedName>
        <fullName evidence="1">Uncharacterized protein</fullName>
    </submittedName>
</protein>
<comment type="caution">
    <text evidence="1">The sequence shown here is derived from an EMBL/GenBank/DDBJ whole genome shotgun (WGS) entry which is preliminary data.</text>
</comment>
<reference evidence="1 2" key="1">
    <citation type="submission" date="2017-12" db="EMBL/GenBank/DDBJ databases">
        <authorList>
            <person name="Hurst M.R.H."/>
        </authorList>
    </citation>
    <scope>NUCLEOTIDE SEQUENCE [LARGE SCALE GENOMIC DNA]</scope>
    <source>
        <strain evidence="1 2">SY-3-19</strain>
    </source>
</reference>
<dbReference type="AlphaFoldDB" id="A0A2S7K0K8"/>
<accession>A0A2S7K0K8</accession>
<gene>
    <name evidence="1" type="ORF">CW354_16775</name>
</gene>
<dbReference type="EMBL" id="PJCH01000015">
    <property type="protein sequence ID" value="PQA86034.1"/>
    <property type="molecule type" value="Genomic_DNA"/>
</dbReference>
<evidence type="ECO:0000313" key="2">
    <source>
        <dbReference type="Proteomes" id="UP000239504"/>
    </source>
</evidence>
<proteinExistence type="predicted"/>
<organism evidence="1 2">
    <name type="scientific">Hyphococcus luteus</name>
    <dbReference type="NCBI Taxonomy" id="2058213"/>
    <lineage>
        <taxon>Bacteria</taxon>
        <taxon>Pseudomonadati</taxon>
        <taxon>Pseudomonadota</taxon>
        <taxon>Alphaproteobacteria</taxon>
        <taxon>Parvularculales</taxon>
        <taxon>Parvularculaceae</taxon>
        <taxon>Hyphococcus</taxon>
    </lineage>
</organism>